<dbReference type="InterPro" id="IPR058240">
    <property type="entry name" value="rSAM_sf"/>
</dbReference>
<dbReference type="InterPro" id="IPR051198">
    <property type="entry name" value="BchE-like"/>
</dbReference>
<dbReference type="GO" id="GO:0046872">
    <property type="term" value="F:metal ion binding"/>
    <property type="evidence" value="ECO:0007669"/>
    <property type="project" value="UniProtKB-KW"/>
</dbReference>
<keyword evidence="8" id="KW-1185">Reference proteome</keyword>
<gene>
    <name evidence="7" type="ORF">H1164_04185</name>
</gene>
<organism evidence="7 8">
    <name type="scientific">Thermoactinomyces daqus</name>
    <dbReference type="NCBI Taxonomy" id="1329516"/>
    <lineage>
        <taxon>Bacteria</taxon>
        <taxon>Bacillati</taxon>
        <taxon>Bacillota</taxon>
        <taxon>Bacilli</taxon>
        <taxon>Bacillales</taxon>
        <taxon>Thermoactinomycetaceae</taxon>
        <taxon>Thermoactinomyces</taxon>
    </lineage>
</organism>
<dbReference type="Gene3D" id="3.80.30.20">
    <property type="entry name" value="tm_1862 like domain"/>
    <property type="match status" value="1"/>
</dbReference>
<dbReference type="PROSITE" id="PS51918">
    <property type="entry name" value="RADICAL_SAM"/>
    <property type="match status" value="1"/>
</dbReference>
<name>A0A7W2AHR8_9BACL</name>
<dbReference type="GO" id="GO:0003824">
    <property type="term" value="F:catalytic activity"/>
    <property type="evidence" value="ECO:0007669"/>
    <property type="project" value="InterPro"/>
</dbReference>
<dbReference type="OrthoDB" id="9801424at2"/>
<dbReference type="PANTHER" id="PTHR43409:SF7">
    <property type="entry name" value="BLL1977 PROTEIN"/>
    <property type="match status" value="1"/>
</dbReference>
<proteinExistence type="predicted"/>
<dbReference type="AlphaFoldDB" id="A0A7W2AHR8"/>
<dbReference type="GO" id="GO:0051536">
    <property type="term" value="F:iron-sulfur cluster binding"/>
    <property type="evidence" value="ECO:0007669"/>
    <property type="project" value="UniProtKB-KW"/>
</dbReference>
<protein>
    <submittedName>
        <fullName evidence="7">Radical SAM protein</fullName>
    </submittedName>
</protein>
<keyword evidence="4" id="KW-0408">Iron</keyword>
<dbReference type="Pfam" id="PF04055">
    <property type="entry name" value="Radical_SAM"/>
    <property type="match status" value="1"/>
</dbReference>
<dbReference type="RefSeq" id="WP_033099485.1">
    <property type="nucleotide sequence ID" value="NZ_JACEIP010000004.1"/>
</dbReference>
<feature type="domain" description="Radical SAM core" evidence="6">
    <location>
        <begin position="291"/>
        <end position="521"/>
    </location>
</feature>
<evidence type="ECO:0000313" key="8">
    <source>
        <dbReference type="Proteomes" id="UP000530514"/>
    </source>
</evidence>
<comment type="caution">
    <text evidence="7">The sequence shown here is derived from an EMBL/GenBank/DDBJ whole genome shotgun (WGS) entry which is preliminary data.</text>
</comment>
<dbReference type="GO" id="GO:0005829">
    <property type="term" value="C:cytosol"/>
    <property type="evidence" value="ECO:0007669"/>
    <property type="project" value="TreeGrafter"/>
</dbReference>
<dbReference type="InterPro" id="IPR007197">
    <property type="entry name" value="rSAM"/>
</dbReference>
<dbReference type="SUPFAM" id="SSF102114">
    <property type="entry name" value="Radical SAM enzymes"/>
    <property type="match status" value="1"/>
</dbReference>
<dbReference type="SFLD" id="SFLDS00029">
    <property type="entry name" value="Radical_SAM"/>
    <property type="match status" value="1"/>
</dbReference>
<dbReference type="EMBL" id="JACEIP010000004">
    <property type="protein sequence ID" value="MBA4542098.1"/>
    <property type="molecule type" value="Genomic_DNA"/>
</dbReference>
<dbReference type="InterPro" id="IPR023404">
    <property type="entry name" value="rSAM_horseshoe"/>
</dbReference>
<dbReference type="PANTHER" id="PTHR43409">
    <property type="entry name" value="ANAEROBIC MAGNESIUM-PROTOPORPHYRIN IX MONOMETHYL ESTER CYCLASE-RELATED"/>
    <property type="match status" value="1"/>
</dbReference>
<dbReference type="SFLD" id="SFLDG01082">
    <property type="entry name" value="B12-binding_domain_containing"/>
    <property type="match status" value="1"/>
</dbReference>
<evidence type="ECO:0000256" key="1">
    <source>
        <dbReference type="ARBA" id="ARBA00001966"/>
    </source>
</evidence>
<dbReference type="InterPro" id="IPR006638">
    <property type="entry name" value="Elp3/MiaA/NifB-like_rSAM"/>
</dbReference>
<evidence type="ECO:0000256" key="4">
    <source>
        <dbReference type="ARBA" id="ARBA00023004"/>
    </source>
</evidence>
<evidence type="ECO:0000256" key="3">
    <source>
        <dbReference type="ARBA" id="ARBA00022723"/>
    </source>
</evidence>
<keyword evidence="3" id="KW-0479">Metal-binding</keyword>
<keyword evidence="5" id="KW-0411">Iron-sulfur</keyword>
<accession>A0A7W2AHR8</accession>
<sequence>MGDEILIVFPPTTEARLFPYLSLPMITSYLRKRDVPVVQKDLNIELCHQLFSADKIGQFISLLEKQGRNDLQHRYRLEMAKFLWKNQRDFFSQVFDKQYSSLKVAHRNTRFVRQGIEMLLENSILKEQITSLDEIGKKALDYQTPSEEDIAALTLYESFIPLINRLNPRVFAVSIAYYSQILPSLLLARWVKDCIPDTFVIFGGQQIMLRHEDMANIPAFRRYVDGLGTGAGEETMLRLWQYLTGGGGQEKVPDVVWLQDSPPSQPSPRSTVHIQNVPPPDFSDLPFDKYLSEEVNLSLITCIGCYWGRCAFCSYGNRSRKQQNYQQKTARQIADECQYLLDKHQVKRINFIDENTNLRLVVHAMRILNQRGYRMQFSTRNRMEECLLDLSFCKELKERGCVLMSVGYETNSQRLLDLLDKGVQAAHYQQIIDNLHQVNIPLRLSVMGGILDETEEELRASEEFLIRNAHKIGIDVMQMLVAEPKTYLTESPEKYNIKIKSKTKLRGNQLLNYGMGRMGYDFDYVDGDTFEPRLQNFLTIFRNVKPQKNDELPPDARFSGQDDDWDEIGIKEIELLPWVKVIQAPLRSGQPVQTFIVDMLWQRFFRIPDLLLESSGQVMRTSTENAEGMELLKRLVKAGMGRVITQA</sequence>
<dbReference type="Proteomes" id="UP000530514">
    <property type="component" value="Unassembled WGS sequence"/>
</dbReference>
<comment type="cofactor">
    <cofactor evidence="1">
        <name>[4Fe-4S] cluster</name>
        <dbReference type="ChEBI" id="CHEBI:49883"/>
    </cofactor>
</comment>
<evidence type="ECO:0000256" key="5">
    <source>
        <dbReference type="ARBA" id="ARBA00023014"/>
    </source>
</evidence>
<evidence type="ECO:0000256" key="2">
    <source>
        <dbReference type="ARBA" id="ARBA00022691"/>
    </source>
</evidence>
<reference evidence="7 8" key="1">
    <citation type="submission" date="2020-07" db="EMBL/GenBank/DDBJ databases">
        <authorList>
            <person name="Feng H."/>
        </authorList>
    </citation>
    <scope>NUCLEOTIDE SEQUENCE [LARGE SCALE GENOMIC DNA]</scope>
    <source>
        <strain evidence="8">s-11</strain>
    </source>
</reference>
<keyword evidence="2" id="KW-0949">S-adenosyl-L-methionine</keyword>
<dbReference type="SMART" id="SM00729">
    <property type="entry name" value="Elp3"/>
    <property type="match status" value="1"/>
</dbReference>
<evidence type="ECO:0000313" key="7">
    <source>
        <dbReference type="EMBL" id="MBA4542098.1"/>
    </source>
</evidence>
<evidence type="ECO:0000259" key="6">
    <source>
        <dbReference type="PROSITE" id="PS51918"/>
    </source>
</evidence>